<name>A0AA40ELM9_9PEZI</name>
<evidence type="ECO:0000313" key="2">
    <source>
        <dbReference type="EMBL" id="KAK0741608.1"/>
    </source>
</evidence>
<gene>
    <name evidence="2" type="ORF">B0T21DRAFT_381445</name>
</gene>
<dbReference type="AlphaFoldDB" id="A0AA40ELM9"/>
<organism evidence="2 3">
    <name type="scientific">Apiosordaria backusii</name>
    <dbReference type="NCBI Taxonomy" id="314023"/>
    <lineage>
        <taxon>Eukaryota</taxon>
        <taxon>Fungi</taxon>
        <taxon>Dikarya</taxon>
        <taxon>Ascomycota</taxon>
        <taxon>Pezizomycotina</taxon>
        <taxon>Sordariomycetes</taxon>
        <taxon>Sordariomycetidae</taxon>
        <taxon>Sordariales</taxon>
        <taxon>Lasiosphaeriaceae</taxon>
        <taxon>Apiosordaria</taxon>
    </lineage>
</organism>
<feature type="region of interest" description="Disordered" evidence="1">
    <location>
        <begin position="198"/>
        <end position="229"/>
    </location>
</feature>
<evidence type="ECO:0000256" key="1">
    <source>
        <dbReference type="SAM" id="MobiDB-lite"/>
    </source>
</evidence>
<accession>A0AA40ELM9</accession>
<sequence length="229" mass="26124">MVTNNSTSTPDHQGLRAYLPPAPQIDEKVVPAYWVHYCAVNGKEEWDLWRGGPHTCEHRCGYETSPATILRNSEGHKVETVGGENLLQDRFVDWWAICCQCQRWQENVLPAHTLYGRIPRAEGQNCCQHCRSLTTGMGDCHNCFVITKYREITRTMGGSNVPGGARDRHVRGVLARRQRELSDFHSIFNVAMKSTTSVMTKGMEDEKKEEKETKDKENKKEDEWAVEGN</sequence>
<proteinExistence type="predicted"/>
<reference evidence="2" key="1">
    <citation type="submission" date="2023-06" db="EMBL/GenBank/DDBJ databases">
        <title>Genome-scale phylogeny and comparative genomics of the fungal order Sordariales.</title>
        <authorList>
            <consortium name="Lawrence Berkeley National Laboratory"/>
            <person name="Hensen N."/>
            <person name="Bonometti L."/>
            <person name="Westerberg I."/>
            <person name="Brannstrom I.O."/>
            <person name="Guillou S."/>
            <person name="Cros-Aarteil S."/>
            <person name="Calhoun S."/>
            <person name="Haridas S."/>
            <person name="Kuo A."/>
            <person name="Mondo S."/>
            <person name="Pangilinan J."/>
            <person name="Riley R."/>
            <person name="Labutti K."/>
            <person name="Andreopoulos B."/>
            <person name="Lipzen A."/>
            <person name="Chen C."/>
            <person name="Yanf M."/>
            <person name="Daum C."/>
            <person name="Ng V."/>
            <person name="Clum A."/>
            <person name="Steindorff A."/>
            <person name="Ohm R."/>
            <person name="Martin F."/>
            <person name="Silar P."/>
            <person name="Natvig D."/>
            <person name="Lalanne C."/>
            <person name="Gautier V."/>
            <person name="Ament-Velasquez S.L."/>
            <person name="Kruys A."/>
            <person name="Hutchinson M.I."/>
            <person name="Powell A.J."/>
            <person name="Barry K."/>
            <person name="Miller A.N."/>
            <person name="Grigoriev I.V."/>
            <person name="Debuchy R."/>
            <person name="Gladieux P."/>
            <person name="Thoren M.H."/>
            <person name="Johannesson H."/>
        </authorList>
    </citation>
    <scope>NUCLEOTIDE SEQUENCE</scope>
    <source>
        <strain evidence="2">CBS 540.89</strain>
    </source>
</reference>
<evidence type="ECO:0000313" key="3">
    <source>
        <dbReference type="Proteomes" id="UP001172159"/>
    </source>
</evidence>
<protein>
    <submittedName>
        <fullName evidence="2">Uncharacterized protein</fullName>
    </submittedName>
</protein>
<comment type="caution">
    <text evidence="2">The sequence shown here is derived from an EMBL/GenBank/DDBJ whole genome shotgun (WGS) entry which is preliminary data.</text>
</comment>
<dbReference type="EMBL" id="JAUKTV010000003">
    <property type="protein sequence ID" value="KAK0741608.1"/>
    <property type="molecule type" value="Genomic_DNA"/>
</dbReference>
<keyword evidence="3" id="KW-1185">Reference proteome</keyword>
<feature type="compositionally biased region" description="Basic and acidic residues" evidence="1">
    <location>
        <begin position="202"/>
        <end position="223"/>
    </location>
</feature>
<dbReference type="Proteomes" id="UP001172159">
    <property type="component" value="Unassembled WGS sequence"/>
</dbReference>